<evidence type="ECO:0000256" key="1">
    <source>
        <dbReference type="SAM" id="MobiDB-lite"/>
    </source>
</evidence>
<proteinExistence type="predicted"/>
<evidence type="ECO:0000313" key="2">
    <source>
        <dbReference type="EMBL" id="KAK7072266.1"/>
    </source>
</evidence>
<sequence length="243" mass="26749">MSSAWLNTSFNPFGLQTYPASPTLNERSAVHLGYLPHLVSTYVNPASGGNTPHPFIDLQHHPGSPNSLLSSQAPPQHKAFSPQHTRNSMPSTLFDPLNIFQPKKPSHPLLHRRTFMKKGQVTSSTTEAPPPIIYFPEGGSGSCEDFSPSGFNTYSFISFLFSVANLAGLIANNVNNNLNNNNNNDNDNNNNLGNINVANSNSALNNQNSVNIPAAMGGRKRRFVDFRGDIHSRYYTQCRVFYV</sequence>
<keyword evidence="3" id="KW-1185">Reference proteome</keyword>
<protein>
    <submittedName>
        <fullName evidence="2">Uncharacterized protein</fullName>
    </submittedName>
</protein>
<dbReference type="Proteomes" id="UP001381693">
    <property type="component" value="Unassembled WGS sequence"/>
</dbReference>
<gene>
    <name evidence="2" type="ORF">SK128_020749</name>
</gene>
<reference evidence="2 3" key="1">
    <citation type="submission" date="2023-11" db="EMBL/GenBank/DDBJ databases">
        <title>Halocaridina rubra genome assembly.</title>
        <authorList>
            <person name="Smith C."/>
        </authorList>
    </citation>
    <scope>NUCLEOTIDE SEQUENCE [LARGE SCALE GENOMIC DNA]</scope>
    <source>
        <strain evidence="2">EP-1</strain>
        <tissue evidence="2">Whole</tissue>
    </source>
</reference>
<feature type="region of interest" description="Disordered" evidence="1">
    <location>
        <begin position="180"/>
        <end position="200"/>
    </location>
</feature>
<comment type="caution">
    <text evidence="2">The sequence shown here is derived from an EMBL/GenBank/DDBJ whole genome shotgun (WGS) entry which is preliminary data.</text>
</comment>
<accession>A0AAN8WXH7</accession>
<evidence type="ECO:0000313" key="3">
    <source>
        <dbReference type="Proteomes" id="UP001381693"/>
    </source>
</evidence>
<dbReference type="EMBL" id="JAXCGZ010013576">
    <property type="protein sequence ID" value="KAK7072266.1"/>
    <property type="molecule type" value="Genomic_DNA"/>
</dbReference>
<name>A0AAN8WXH7_HALRR</name>
<feature type="compositionally biased region" description="Polar residues" evidence="1">
    <location>
        <begin position="64"/>
        <end position="74"/>
    </location>
</feature>
<dbReference type="AlphaFoldDB" id="A0AAN8WXH7"/>
<feature type="region of interest" description="Disordered" evidence="1">
    <location>
        <begin position="50"/>
        <end position="86"/>
    </location>
</feature>
<organism evidence="2 3">
    <name type="scientific">Halocaridina rubra</name>
    <name type="common">Hawaiian red shrimp</name>
    <dbReference type="NCBI Taxonomy" id="373956"/>
    <lineage>
        <taxon>Eukaryota</taxon>
        <taxon>Metazoa</taxon>
        <taxon>Ecdysozoa</taxon>
        <taxon>Arthropoda</taxon>
        <taxon>Crustacea</taxon>
        <taxon>Multicrustacea</taxon>
        <taxon>Malacostraca</taxon>
        <taxon>Eumalacostraca</taxon>
        <taxon>Eucarida</taxon>
        <taxon>Decapoda</taxon>
        <taxon>Pleocyemata</taxon>
        <taxon>Caridea</taxon>
        <taxon>Atyoidea</taxon>
        <taxon>Atyidae</taxon>
        <taxon>Halocaridina</taxon>
    </lineage>
</organism>